<dbReference type="GO" id="GO:0016747">
    <property type="term" value="F:acyltransferase activity, transferring groups other than amino-acyl groups"/>
    <property type="evidence" value="ECO:0007669"/>
    <property type="project" value="InterPro"/>
</dbReference>
<sequence>MQTFLALRTDSHDAAALLEEYFIERAEGFEDGDYVVNAPNPENFVAPVGAFIVLVVDGEPVGCGGVRALSPERFEVKHVFLRPAARGAGHGRRLLERLETEARTLGATELVLDTNATLAAAGGLYRSSGFAEIAPYNSNPNANHWYGKTLAG</sequence>
<gene>
    <name evidence="4" type="ORF">D9V32_00055</name>
</gene>
<dbReference type="CDD" id="cd04301">
    <property type="entry name" value="NAT_SF"/>
    <property type="match status" value="1"/>
</dbReference>
<keyword evidence="2" id="KW-0012">Acyltransferase</keyword>
<dbReference type="SUPFAM" id="SSF55729">
    <property type="entry name" value="Acyl-CoA N-acyltransferases (Nat)"/>
    <property type="match status" value="1"/>
</dbReference>
<evidence type="ECO:0000313" key="4">
    <source>
        <dbReference type="EMBL" id="RLP77765.1"/>
    </source>
</evidence>
<dbReference type="PANTHER" id="PTHR43877:SF2">
    <property type="entry name" value="AMINOALKYLPHOSPHONATE N-ACETYLTRANSFERASE-RELATED"/>
    <property type="match status" value="1"/>
</dbReference>
<dbReference type="Proteomes" id="UP000272503">
    <property type="component" value="Unassembled WGS sequence"/>
</dbReference>
<evidence type="ECO:0000259" key="3">
    <source>
        <dbReference type="PROSITE" id="PS51186"/>
    </source>
</evidence>
<proteinExistence type="predicted"/>
<organism evidence="4 5">
    <name type="scientific">Mycetocola tolaasinivorans</name>
    <dbReference type="NCBI Taxonomy" id="76635"/>
    <lineage>
        <taxon>Bacteria</taxon>
        <taxon>Bacillati</taxon>
        <taxon>Actinomycetota</taxon>
        <taxon>Actinomycetes</taxon>
        <taxon>Micrococcales</taxon>
        <taxon>Microbacteriaceae</taxon>
        <taxon>Mycetocola</taxon>
    </lineage>
</organism>
<dbReference type="InterPro" id="IPR000182">
    <property type="entry name" value="GNAT_dom"/>
</dbReference>
<evidence type="ECO:0000313" key="5">
    <source>
        <dbReference type="Proteomes" id="UP000272503"/>
    </source>
</evidence>
<dbReference type="PANTHER" id="PTHR43877">
    <property type="entry name" value="AMINOALKYLPHOSPHONATE N-ACETYLTRANSFERASE-RELATED-RELATED"/>
    <property type="match status" value="1"/>
</dbReference>
<feature type="domain" description="N-acetyltransferase" evidence="3">
    <location>
        <begin position="2"/>
        <end position="151"/>
    </location>
</feature>
<comment type="caution">
    <text evidence="4">The sequence shown here is derived from an EMBL/GenBank/DDBJ whole genome shotgun (WGS) entry which is preliminary data.</text>
</comment>
<accession>A0A3L7ACM5</accession>
<dbReference type="InterPro" id="IPR050832">
    <property type="entry name" value="Bact_Acetyltransf"/>
</dbReference>
<dbReference type="PROSITE" id="PS51186">
    <property type="entry name" value="GNAT"/>
    <property type="match status" value="1"/>
</dbReference>
<dbReference type="OrthoDB" id="3174517at2"/>
<reference evidence="4 5" key="1">
    <citation type="submission" date="2018-10" db="EMBL/GenBank/DDBJ databases">
        <authorList>
            <person name="Li J."/>
        </authorList>
    </citation>
    <scope>NUCLEOTIDE SEQUENCE [LARGE SCALE GENOMIC DNA]</scope>
    <source>
        <strain evidence="4 5">IF 016277</strain>
    </source>
</reference>
<evidence type="ECO:0000256" key="2">
    <source>
        <dbReference type="ARBA" id="ARBA00023315"/>
    </source>
</evidence>
<evidence type="ECO:0000256" key="1">
    <source>
        <dbReference type="ARBA" id="ARBA00022679"/>
    </source>
</evidence>
<name>A0A3L7ACM5_9MICO</name>
<dbReference type="Gene3D" id="3.40.630.30">
    <property type="match status" value="1"/>
</dbReference>
<dbReference type="Pfam" id="PF00583">
    <property type="entry name" value="Acetyltransf_1"/>
    <property type="match status" value="1"/>
</dbReference>
<protein>
    <submittedName>
        <fullName evidence="4">N-acetyltransferase</fullName>
    </submittedName>
</protein>
<dbReference type="InterPro" id="IPR016181">
    <property type="entry name" value="Acyl_CoA_acyltransferase"/>
</dbReference>
<keyword evidence="5" id="KW-1185">Reference proteome</keyword>
<dbReference type="RefSeq" id="WP_121646861.1">
    <property type="nucleotide sequence ID" value="NZ_RCUX01000001.1"/>
</dbReference>
<keyword evidence="1 4" id="KW-0808">Transferase</keyword>
<dbReference type="EMBL" id="RCUX01000001">
    <property type="protein sequence ID" value="RLP77765.1"/>
    <property type="molecule type" value="Genomic_DNA"/>
</dbReference>
<dbReference type="AlphaFoldDB" id="A0A3L7ACM5"/>